<dbReference type="EMBL" id="BSPV01000003">
    <property type="protein sequence ID" value="GLT13562.1"/>
    <property type="molecule type" value="Genomic_DNA"/>
</dbReference>
<name>A0ABQ6EKY8_9VIBR</name>
<proteinExistence type="predicted"/>
<keyword evidence="2" id="KW-1185">Reference proteome</keyword>
<organism evidence="1 2">
    <name type="scientific">Vibrio algivorus</name>
    <dbReference type="NCBI Taxonomy" id="1667024"/>
    <lineage>
        <taxon>Bacteria</taxon>
        <taxon>Pseudomonadati</taxon>
        <taxon>Pseudomonadota</taxon>
        <taxon>Gammaproteobacteria</taxon>
        <taxon>Vibrionales</taxon>
        <taxon>Vibrionaceae</taxon>
        <taxon>Vibrio</taxon>
    </lineage>
</organism>
<reference evidence="2" key="1">
    <citation type="journal article" date="2019" name="Int. J. Syst. Evol. Microbiol.">
        <title>The Global Catalogue of Microorganisms (GCM) 10K type strain sequencing project: providing services to taxonomists for standard genome sequencing and annotation.</title>
        <authorList>
            <consortium name="The Broad Institute Genomics Platform"/>
            <consortium name="The Broad Institute Genome Sequencing Center for Infectious Disease"/>
            <person name="Wu L."/>
            <person name="Ma J."/>
        </authorList>
    </citation>
    <scope>NUCLEOTIDE SEQUENCE [LARGE SCALE GENOMIC DNA]</scope>
    <source>
        <strain evidence="2">NBRC 111146</strain>
    </source>
</reference>
<dbReference type="RefSeq" id="WP_186294830.1">
    <property type="nucleotide sequence ID" value="NZ_BSPV01000003.1"/>
</dbReference>
<evidence type="ECO:0008006" key="3">
    <source>
        <dbReference type="Google" id="ProtNLM"/>
    </source>
</evidence>
<accession>A0ABQ6EKY8</accession>
<dbReference type="Proteomes" id="UP001157156">
    <property type="component" value="Unassembled WGS sequence"/>
</dbReference>
<evidence type="ECO:0000313" key="1">
    <source>
        <dbReference type="EMBL" id="GLT13562.1"/>
    </source>
</evidence>
<gene>
    <name evidence="1" type="ORF">GCM10007931_05360</name>
</gene>
<comment type="caution">
    <text evidence="1">The sequence shown here is derived from an EMBL/GenBank/DDBJ whole genome shotgun (WGS) entry which is preliminary data.</text>
</comment>
<evidence type="ECO:0000313" key="2">
    <source>
        <dbReference type="Proteomes" id="UP001157156"/>
    </source>
</evidence>
<sequence>MTEFSGKNTAQQRFQKAYLKSRKMMQRIDLDLNRSQIVVVVDNGRQIYRPYRWDH</sequence>
<protein>
    <recommendedName>
        <fullName evidence="3">DUF4258 domain-containing protein</fullName>
    </recommendedName>
</protein>